<comment type="similarity">
    <text evidence="4">Belongs to the enoyl-CoA hydratase/isomerase family.</text>
</comment>
<organism evidence="5 6">
    <name type="scientific">Candidatus Schekmanbacteria bacterium RBG_13_48_7</name>
    <dbReference type="NCBI Taxonomy" id="1817878"/>
    <lineage>
        <taxon>Bacteria</taxon>
        <taxon>Candidatus Schekmaniibacteriota</taxon>
    </lineage>
</organism>
<evidence type="ECO:0000313" key="6">
    <source>
        <dbReference type="Proteomes" id="UP000179266"/>
    </source>
</evidence>
<proteinExistence type="inferred from homology"/>
<dbReference type="Pfam" id="PF00378">
    <property type="entry name" value="ECH_1"/>
    <property type="match status" value="1"/>
</dbReference>
<dbReference type="SUPFAM" id="SSF52096">
    <property type="entry name" value="ClpP/crotonase"/>
    <property type="match status" value="1"/>
</dbReference>
<evidence type="ECO:0000313" key="5">
    <source>
        <dbReference type="EMBL" id="OGL45460.1"/>
    </source>
</evidence>
<keyword evidence="2" id="KW-0809">Transit peptide</keyword>
<keyword evidence="1" id="KW-0276">Fatty acid metabolism</keyword>
<accession>A0A1F7RVN3</accession>
<reference evidence="5 6" key="1">
    <citation type="journal article" date="2016" name="Nat. Commun.">
        <title>Thousands of microbial genomes shed light on interconnected biogeochemical processes in an aquifer system.</title>
        <authorList>
            <person name="Anantharaman K."/>
            <person name="Brown C.T."/>
            <person name="Hug L.A."/>
            <person name="Sharon I."/>
            <person name="Castelle C.J."/>
            <person name="Probst A.J."/>
            <person name="Thomas B.C."/>
            <person name="Singh A."/>
            <person name="Wilkins M.J."/>
            <person name="Karaoz U."/>
            <person name="Brodie E.L."/>
            <person name="Williams K.H."/>
            <person name="Hubbard S.S."/>
            <person name="Banfield J.F."/>
        </authorList>
    </citation>
    <scope>NUCLEOTIDE SEQUENCE [LARGE SCALE GENOMIC DNA]</scope>
</reference>
<dbReference type="PANTHER" id="PTHR43602">
    <property type="match status" value="1"/>
</dbReference>
<dbReference type="GO" id="GO:0006631">
    <property type="term" value="P:fatty acid metabolic process"/>
    <property type="evidence" value="ECO:0007669"/>
    <property type="project" value="UniProtKB-KW"/>
</dbReference>
<dbReference type="InterPro" id="IPR018376">
    <property type="entry name" value="Enoyl-CoA_hyd/isom_CS"/>
</dbReference>
<dbReference type="GO" id="GO:0016836">
    <property type="term" value="F:hydro-lyase activity"/>
    <property type="evidence" value="ECO:0007669"/>
    <property type="project" value="TreeGrafter"/>
</dbReference>
<evidence type="ECO:0000256" key="3">
    <source>
        <dbReference type="ARBA" id="ARBA00023098"/>
    </source>
</evidence>
<name>A0A1F7RVN3_9BACT</name>
<evidence type="ECO:0000256" key="1">
    <source>
        <dbReference type="ARBA" id="ARBA00022832"/>
    </source>
</evidence>
<dbReference type="PROSITE" id="PS00166">
    <property type="entry name" value="ENOYL_COA_HYDRATASE"/>
    <property type="match status" value="1"/>
</dbReference>
<dbReference type="InterPro" id="IPR052377">
    <property type="entry name" value="Mitochondrial_ECH-domain"/>
</dbReference>
<dbReference type="PANTHER" id="PTHR43602:SF1">
    <property type="entry name" value="ENOYL-COA HYDRATASE DOMAIN-CONTAINING PROTEIN 3, MITOCHONDRIAL"/>
    <property type="match status" value="1"/>
</dbReference>
<evidence type="ECO:0000256" key="2">
    <source>
        <dbReference type="ARBA" id="ARBA00022946"/>
    </source>
</evidence>
<evidence type="ECO:0000256" key="4">
    <source>
        <dbReference type="RuleBase" id="RU003707"/>
    </source>
</evidence>
<sequence>MTKRYEFIETEITEKTGRLILNRPPVNVINIDMMREITACLKEFAIDDSLRLIVIAAKGKFFSAGMDVDDHRPEKVHTMIKEFGELFLTMEKIHTPILAAVQGSVLGGGLEIVSFCDMIVASDKAKFGNPEIKVGFFPPVSAVIFPHLVGHPMTMEIICTGESITAERAYQTGLINRVFLSDNFETETESFINSITQNSGSILRFNKRAVKETEHLPFDKALEKASDIFLNELMKSDDTAEGIKAFFEKRKPLWKDS</sequence>
<comment type="caution">
    <text evidence="5">The sequence shown here is derived from an EMBL/GenBank/DDBJ whole genome shotgun (WGS) entry which is preliminary data.</text>
</comment>
<dbReference type="Gene3D" id="3.90.226.10">
    <property type="entry name" value="2-enoyl-CoA Hydratase, Chain A, domain 1"/>
    <property type="match status" value="1"/>
</dbReference>
<gene>
    <name evidence="5" type="ORF">A2161_22005</name>
</gene>
<keyword evidence="3" id="KW-0443">Lipid metabolism</keyword>
<dbReference type="InterPro" id="IPR001753">
    <property type="entry name" value="Enoyl-CoA_hydra/iso"/>
</dbReference>
<dbReference type="EMBL" id="MGDD01000176">
    <property type="protein sequence ID" value="OGL45460.1"/>
    <property type="molecule type" value="Genomic_DNA"/>
</dbReference>
<protein>
    <recommendedName>
        <fullName evidence="7">Enoyl-CoA hydratase</fullName>
    </recommendedName>
</protein>
<dbReference type="AlphaFoldDB" id="A0A1F7RVN3"/>
<dbReference type="Proteomes" id="UP000179266">
    <property type="component" value="Unassembled WGS sequence"/>
</dbReference>
<dbReference type="CDD" id="cd06558">
    <property type="entry name" value="crotonase-like"/>
    <property type="match status" value="1"/>
</dbReference>
<dbReference type="InterPro" id="IPR029045">
    <property type="entry name" value="ClpP/crotonase-like_dom_sf"/>
</dbReference>
<evidence type="ECO:0008006" key="7">
    <source>
        <dbReference type="Google" id="ProtNLM"/>
    </source>
</evidence>